<dbReference type="GO" id="GO:0008146">
    <property type="term" value="F:sulfotransferase activity"/>
    <property type="evidence" value="ECO:0007669"/>
    <property type="project" value="InterPro"/>
</dbReference>
<evidence type="ECO:0000256" key="2">
    <source>
        <dbReference type="ARBA" id="ARBA00022679"/>
    </source>
</evidence>
<dbReference type="Gene3D" id="3.40.50.300">
    <property type="entry name" value="P-loop containing nucleotide triphosphate hydrolases"/>
    <property type="match status" value="1"/>
</dbReference>
<reference evidence="5" key="2">
    <citation type="submission" date="2021-03" db="UniProtKB">
        <authorList>
            <consortium name="EnsemblPlants"/>
        </authorList>
    </citation>
    <scope>IDENTIFICATION</scope>
</reference>
<accession>A0A803LEM9</accession>
<reference evidence="5" key="1">
    <citation type="journal article" date="2017" name="Nature">
        <title>The genome of Chenopodium quinoa.</title>
        <authorList>
            <person name="Jarvis D.E."/>
            <person name="Ho Y.S."/>
            <person name="Lightfoot D.J."/>
            <person name="Schmoeckel S.M."/>
            <person name="Li B."/>
            <person name="Borm T.J.A."/>
            <person name="Ohyanagi H."/>
            <person name="Mineta K."/>
            <person name="Michell C.T."/>
            <person name="Saber N."/>
            <person name="Kharbatia N.M."/>
            <person name="Rupper R.R."/>
            <person name="Sharp A.R."/>
            <person name="Dally N."/>
            <person name="Boughton B.A."/>
            <person name="Woo Y.H."/>
            <person name="Gao G."/>
            <person name="Schijlen E.G.W.M."/>
            <person name="Guo X."/>
            <person name="Momin A.A."/>
            <person name="Negrao S."/>
            <person name="Al-Babili S."/>
            <person name="Gehring C."/>
            <person name="Roessner U."/>
            <person name="Jung C."/>
            <person name="Murphy K."/>
            <person name="Arold S.T."/>
            <person name="Gojobori T."/>
            <person name="van der Linden C.G."/>
            <person name="van Loo E.N."/>
            <person name="Jellen E.N."/>
            <person name="Maughan P.J."/>
            <person name="Tester M."/>
        </authorList>
    </citation>
    <scope>NUCLEOTIDE SEQUENCE [LARGE SCALE GENOMIC DNA]</scope>
    <source>
        <strain evidence="5">cv. PI 614886</strain>
    </source>
</reference>
<comment type="similarity">
    <text evidence="1 3">Belongs to the sulfotransferase 1 family.</text>
</comment>
<keyword evidence="2 3" id="KW-0808">Transferase</keyword>
<gene>
    <name evidence="5" type="primary">LOC110698765</name>
</gene>
<dbReference type="SUPFAM" id="SSF52540">
    <property type="entry name" value="P-loop containing nucleoside triphosphate hydrolases"/>
    <property type="match status" value="1"/>
</dbReference>
<keyword evidence="6" id="KW-1185">Reference proteome</keyword>
<dbReference type="OMA" id="IAEEWSQ"/>
<dbReference type="GeneID" id="110698765"/>
<proteinExistence type="inferred from homology"/>
<sequence>MNSSSLIHVPKTEAELTQLKNSLPQELWFNGNPMYLYQGFWTQKLESLVAFQNHFEAHDTDIFITSARKAGTTWLKALVYAICNRANHPPSESPLLVHNPHELVPQLESNTYFKSKCPDLSSLKSPRLFGTHVPYPSLPSSIKDTNCKIIYIYRNPFDTLVSSLLFYQSVDDNKTLKPELLGQFFDMFCEGRIPFGPFEDHVLGYWKQSLERPHKVLFVKYEDLKADPKPHLKKVAEFVGCPFSEEEEMGSVIDGIVKLCSLEKLKDVATSNKSARVYSSIQNEKFFRKGVVGDWVNYLTPSMVERLEKLMQEKFSGSGLL</sequence>
<dbReference type="InterPro" id="IPR027417">
    <property type="entry name" value="P-loop_NTPase"/>
</dbReference>
<dbReference type="AlphaFoldDB" id="A0A803LEM9"/>
<evidence type="ECO:0000259" key="4">
    <source>
        <dbReference type="Pfam" id="PF00685"/>
    </source>
</evidence>
<evidence type="ECO:0000256" key="1">
    <source>
        <dbReference type="ARBA" id="ARBA00005771"/>
    </source>
</evidence>
<dbReference type="PANTHER" id="PTHR11783">
    <property type="entry name" value="SULFOTRANSFERASE SULT"/>
    <property type="match status" value="1"/>
</dbReference>
<dbReference type="InterPro" id="IPR000863">
    <property type="entry name" value="Sulfotransferase_dom"/>
</dbReference>
<dbReference type="RefSeq" id="XP_021731980.1">
    <property type="nucleotide sequence ID" value="XM_021876288.1"/>
</dbReference>
<evidence type="ECO:0000256" key="3">
    <source>
        <dbReference type="RuleBase" id="RU361155"/>
    </source>
</evidence>
<dbReference type="EnsemblPlants" id="AUR62011635-RA">
    <property type="protein sequence ID" value="AUR62011635-RA:cds"/>
    <property type="gene ID" value="AUR62011635"/>
</dbReference>
<dbReference type="KEGG" id="cqi:110698765"/>
<dbReference type="Pfam" id="PF00685">
    <property type="entry name" value="Sulfotransfer_1"/>
    <property type="match status" value="1"/>
</dbReference>
<dbReference type="EC" id="2.8.2.-" evidence="3"/>
<name>A0A803LEM9_CHEQI</name>
<protein>
    <recommendedName>
        <fullName evidence="3">Sulfotransferase</fullName>
        <ecNumber evidence="3">2.8.2.-</ecNumber>
    </recommendedName>
</protein>
<dbReference type="OrthoDB" id="205623at2759"/>
<organism evidence="5 6">
    <name type="scientific">Chenopodium quinoa</name>
    <name type="common">Quinoa</name>
    <dbReference type="NCBI Taxonomy" id="63459"/>
    <lineage>
        <taxon>Eukaryota</taxon>
        <taxon>Viridiplantae</taxon>
        <taxon>Streptophyta</taxon>
        <taxon>Embryophyta</taxon>
        <taxon>Tracheophyta</taxon>
        <taxon>Spermatophyta</taxon>
        <taxon>Magnoliopsida</taxon>
        <taxon>eudicotyledons</taxon>
        <taxon>Gunneridae</taxon>
        <taxon>Pentapetalae</taxon>
        <taxon>Caryophyllales</taxon>
        <taxon>Chenopodiaceae</taxon>
        <taxon>Chenopodioideae</taxon>
        <taxon>Atripliceae</taxon>
        <taxon>Chenopodium</taxon>
    </lineage>
</organism>
<feature type="domain" description="Sulfotransferase" evidence="4">
    <location>
        <begin position="59"/>
        <end position="319"/>
    </location>
</feature>
<dbReference type="Gramene" id="AUR62011635-RA">
    <property type="protein sequence ID" value="AUR62011635-RA:cds"/>
    <property type="gene ID" value="AUR62011635"/>
</dbReference>
<evidence type="ECO:0000313" key="5">
    <source>
        <dbReference type="EnsemblPlants" id="AUR62011635-RA:cds"/>
    </source>
</evidence>
<dbReference type="Proteomes" id="UP000596660">
    <property type="component" value="Unplaced"/>
</dbReference>
<evidence type="ECO:0000313" key="6">
    <source>
        <dbReference type="Proteomes" id="UP000596660"/>
    </source>
</evidence>